<dbReference type="SMART" id="SM00448">
    <property type="entry name" value="REC"/>
    <property type="match status" value="1"/>
</dbReference>
<feature type="DNA-binding region" description="OmpR/PhoB-type" evidence="7">
    <location>
        <begin position="135"/>
        <end position="234"/>
    </location>
</feature>
<dbReference type="Pfam" id="PF00486">
    <property type="entry name" value="Trans_reg_C"/>
    <property type="match status" value="1"/>
</dbReference>
<comment type="caution">
    <text evidence="11">The sequence shown here is derived from an EMBL/GenBank/DDBJ whole genome shotgun (WGS) entry which is preliminary data.</text>
</comment>
<keyword evidence="3" id="KW-0805">Transcription regulation</keyword>
<gene>
    <name evidence="11" type="ORF">FJ657_07260</name>
</gene>
<evidence type="ECO:0000256" key="8">
    <source>
        <dbReference type="SAM" id="MobiDB-lite"/>
    </source>
</evidence>
<protein>
    <submittedName>
        <fullName evidence="11">Response regulator transcription factor</fullName>
    </submittedName>
</protein>
<dbReference type="InterPro" id="IPR036388">
    <property type="entry name" value="WH-like_DNA-bd_sf"/>
</dbReference>
<evidence type="ECO:0000256" key="1">
    <source>
        <dbReference type="ARBA" id="ARBA00022553"/>
    </source>
</evidence>
<dbReference type="InterPro" id="IPR039420">
    <property type="entry name" value="WalR-like"/>
</dbReference>
<dbReference type="OrthoDB" id="162434at2"/>
<keyword evidence="4 7" id="KW-0238">DNA-binding</keyword>
<keyword evidence="12" id="KW-1185">Reference proteome</keyword>
<name>A0A506XUP6_9MICO</name>
<dbReference type="GO" id="GO:0032993">
    <property type="term" value="C:protein-DNA complex"/>
    <property type="evidence" value="ECO:0007669"/>
    <property type="project" value="TreeGrafter"/>
</dbReference>
<dbReference type="FunFam" id="3.40.50.2300:FF:000001">
    <property type="entry name" value="DNA-binding response regulator PhoB"/>
    <property type="match status" value="1"/>
</dbReference>
<feature type="domain" description="Response regulatory" evidence="9">
    <location>
        <begin position="8"/>
        <end position="122"/>
    </location>
</feature>
<evidence type="ECO:0000256" key="6">
    <source>
        <dbReference type="PROSITE-ProRule" id="PRU00169"/>
    </source>
</evidence>
<dbReference type="CDD" id="cd00383">
    <property type="entry name" value="trans_reg_C"/>
    <property type="match status" value="1"/>
</dbReference>
<feature type="domain" description="OmpR/PhoB-type" evidence="10">
    <location>
        <begin position="135"/>
        <end position="234"/>
    </location>
</feature>
<dbReference type="Gene3D" id="1.10.10.10">
    <property type="entry name" value="Winged helix-like DNA-binding domain superfamily/Winged helix DNA-binding domain"/>
    <property type="match status" value="1"/>
</dbReference>
<proteinExistence type="predicted"/>
<accession>A0A506XUP6</accession>
<keyword evidence="5" id="KW-0804">Transcription</keyword>
<dbReference type="PROSITE" id="PS50110">
    <property type="entry name" value="RESPONSE_REGULATORY"/>
    <property type="match status" value="1"/>
</dbReference>
<feature type="region of interest" description="Disordered" evidence="8">
    <location>
        <begin position="239"/>
        <end position="260"/>
    </location>
</feature>
<dbReference type="Pfam" id="PF00072">
    <property type="entry name" value="Response_reg"/>
    <property type="match status" value="1"/>
</dbReference>
<evidence type="ECO:0000256" key="3">
    <source>
        <dbReference type="ARBA" id="ARBA00023015"/>
    </source>
</evidence>
<evidence type="ECO:0000313" key="11">
    <source>
        <dbReference type="EMBL" id="TPW76564.1"/>
    </source>
</evidence>
<evidence type="ECO:0000256" key="7">
    <source>
        <dbReference type="PROSITE-ProRule" id="PRU01091"/>
    </source>
</evidence>
<keyword evidence="2" id="KW-0902">Two-component regulatory system</keyword>
<dbReference type="SUPFAM" id="SSF52172">
    <property type="entry name" value="CheY-like"/>
    <property type="match status" value="1"/>
</dbReference>
<dbReference type="InterPro" id="IPR011006">
    <property type="entry name" value="CheY-like_superfamily"/>
</dbReference>
<dbReference type="InterPro" id="IPR001789">
    <property type="entry name" value="Sig_transdc_resp-reg_receiver"/>
</dbReference>
<dbReference type="EMBL" id="VHQG01000002">
    <property type="protein sequence ID" value="TPW76564.1"/>
    <property type="molecule type" value="Genomic_DNA"/>
</dbReference>
<dbReference type="GO" id="GO:0006355">
    <property type="term" value="P:regulation of DNA-templated transcription"/>
    <property type="evidence" value="ECO:0007669"/>
    <property type="project" value="InterPro"/>
</dbReference>
<evidence type="ECO:0000256" key="5">
    <source>
        <dbReference type="ARBA" id="ARBA00023163"/>
    </source>
</evidence>
<feature type="modified residue" description="4-aspartylphosphate" evidence="6">
    <location>
        <position position="57"/>
    </location>
</feature>
<keyword evidence="1 6" id="KW-0597">Phosphoprotein</keyword>
<dbReference type="PANTHER" id="PTHR48111:SF1">
    <property type="entry name" value="TWO-COMPONENT RESPONSE REGULATOR ORR33"/>
    <property type="match status" value="1"/>
</dbReference>
<organism evidence="11 12">
    <name type="scientific">Schumannella soli</name>
    <dbReference type="NCBI Taxonomy" id="2590779"/>
    <lineage>
        <taxon>Bacteria</taxon>
        <taxon>Bacillati</taxon>
        <taxon>Actinomycetota</taxon>
        <taxon>Actinomycetes</taxon>
        <taxon>Micrococcales</taxon>
        <taxon>Microbacteriaceae</taxon>
        <taxon>Schumannella</taxon>
    </lineage>
</organism>
<evidence type="ECO:0000259" key="9">
    <source>
        <dbReference type="PROSITE" id="PS50110"/>
    </source>
</evidence>
<dbReference type="SMART" id="SM00862">
    <property type="entry name" value="Trans_reg_C"/>
    <property type="match status" value="1"/>
</dbReference>
<evidence type="ECO:0000256" key="2">
    <source>
        <dbReference type="ARBA" id="ARBA00023012"/>
    </source>
</evidence>
<sequence>MPPPTRPRVLLVDDESGIRDALAPFLSRSGFEVYTAEDGGEGLAAIERHSPALVVLDVMMPVLDGREVLRRLRREGSQLPVILLTQVGESFERAAALEEGADDYLNKPFDPQELVARIRAILRRVNAGQPALGGSAGLTAGAVRIDRVARRVWLDDREVTLTPRAFSLLDYLMTHPDEVLTRERLLAAVWGFDQPVASRAVDHRVAELRKVLADDSGTPIYVDTVQGVGYRFLHPVSRSSGGPSGAGGAGGAGGASGTRA</sequence>
<dbReference type="PANTHER" id="PTHR48111">
    <property type="entry name" value="REGULATOR OF RPOS"/>
    <property type="match status" value="1"/>
</dbReference>
<feature type="compositionally biased region" description="Gly residues" evidence="8">
    <location>
        <begin position="242"/>
        <end position="260"/>
    </location>
</feature>
<dbReference type="RefSeq" id="WP_141163917.1">
    <property type="nucleotide sequence ID" value="NZ_VHQG01000002.1"/>
</dbReference>
<dbReference type="GO" id="GO:0000976">
    <property type="term" value="F:transcription cis-regulatory region binding"/>
    <property type="evidence" value="ECO:0007669"/>
    <property type="project" value="TreeGrafter"/>
</dbReference>
<evidence type="ECO:0000259" key="10">
    <source>
        <dbReference type="PROSITE" id="PS51755"/>
    </source>
</evidence>
<dbReference type="PROSITE" id="PS51755">
    <property type="entry name" value="OMPR_PHOB"/>
    <property type="match status" value="1"/>
</dbReference>
<evidence type="ECO:0000256" key="4">
    <source>
        <dbReference type="ARBA" id="ARBA00023125"/>
    </source>
</evidence>
<reference evidence="11 12" key="1">
    <citation type="submission" date="2019-06" db="EMBL/GenBank/DDBJ databases">
        <authorList>
            <person name="Li F."/>
        </authorList>
    </citation>
    <scope>NUCLEOTIDE SEQUENCE [LARGE SCALE GENOMIC DNA]</scope>
    <source>
        <strain evidence="11 12">10F1D-1</strain>
    </source>
</reference>
<dbReference type="AlphaFoldDB" id="A0A506XUP6"/>
<dbReference type="Proteomes" id="UP000316252">
    <property type="component" value="Unassembled WGS sequence"/>
</dbReference>
<dbReference type="GO" id="GO:0000156">
    <property type="term" value="F:phosphorelay response regulator activity"/>
    <property type="evidence" value="ECO:0007669"/>
    <property type="project" value="TreeGrafter"/>
</dbReference>
<dbReference type="GO" id="GO:0005829">
    <property type="term" value="C:cytosol"/>
    <property type="evidence" value="ECO:0007669"/>
    <property type="project" value="TreeGrafter"/>
</dbReference>
<dbReference type="InterPro" id="IPR001867">
    <property type="entry name" value="OmpR/PhoB-type_DNA-bd"/>
</dbReference>
<evidence type="ECO:0000313" key="12">
    <source>
        <dbReference type="Proteomes" id="UP000316252"/>
    </source>
</evidence>
<dbReference type="Gene3D" id="3.40.50.2300">
    <property type="match status" value="1"/>
</dbReference>